<evidence type="ECO:0000313" key="1">
    <source>
        <dbReference type="EMBL" id="KTB45801.1"/>
    </source>
</evidence>
<name>A0A0W0GB55_MONRR</name>
<sequence>MALPQELIDLIIDELSCDKTALINVSSVSRSWVPRSRNHLFRTLRLLPFSRYGKRRYPGAQSVWTIEYHIRRFIDLCSHSHSTIPNAGPTHVEMTADVYHMSERSHTLTERRVSAFMTLLSWLSEKHEMPGGERGLTQTNAHRLFWNVRHLTLSCVGSGESIEWLESVFLLSPFPRVTQLTIDGEYQVFRSRQSFSDVVSSFTSLKHLSIQTAFRLIPVFERSSIDVSFPLSLTHIEVPAPLTSLEILKSCSTLHHLTITIETMIIESECIAINQFLDSSAAVRDERLKHCKLVLNSEFPTQPEIIDNLSRLIHFNKIQSWTIDADSKAFVGGDIAMIPNVTILVLRNPDTIRPFSQVNTELDCLLSELVRFPGLRDVEIPVFGSFNKLLLQRSGWDEVEGAVREGSEAHRAMDELAEKFRSMFPNCKKEGLLKVRCVYHPTYL</sequence>
<evidence type="ECO:0008006" key="3">
    <source>
        <dbReference type="Google" id="ProtNLM"/>
    </source>
</evidence>
<gene>
    <name evidence="1" type="ORF">WG66_1616</name>
</gene>
<organism evidence="1 2">
    <name type="scientific">Moniliophthora roreri</name>
    <name type="common">Frosty pod rot fungus</name>
    <name type="synonym">Monilia roreri</name>
    <dbReference type="NCBI Taxonomy" id="221103"/>
    <lineage>
        <taxon>Eukaryota</taxon>
        <taxon>Fungi</taxon>
        <taxon>Dikarya</taxon>
        <taxon>Basidiomycota</taxon>
        <taxon>Agaricomycotina</taxon>
        <taxon>Agaricomycetes</taxon>
        <taxon>Agaricomycetidae</taxon>
        <taxon>Agaricales</taxon>
        <taxon>Marasmiineae</taxon>
        <taxon>Marasmiaceae</taxon>
        <taxon>Moniliophthora</taxon>
    </lineage>
</organism>
<comment type="caution">
    <text evidence="1">The sequence shown here is derived from an EMBL/GenBank/DDBJ whole genome shotgun (WGS) entry which is preliminary data.</text>
</comment>
<dbReference type="Proteomes" id="UP000054988">
    <property type="component" value="Unassembled WGS sequence"/>
</dbReference>
<reference evidence="1 2" key="1">
    <citation type="submission" date="2015-12" db="EMBL/GenBank/DDBJ databases">
        <title>Draft genome sequence of Moniliophthora roreri, the causal agent of frosty pod rot of cacao.</title>
        <authorList>
            <person name="Aime M.C."/>
            <person name="Diaz-Valderrama J.R."/>
            <person name="Kijpornyongpan T."/>
            <person name="Phillips-Mora W."/>
        </authorList>
    </citation>
    <scope>NUCLEOTIDE SEQUENCE [LARGE SCALE GENOMIC DNA]</scope>
    <source>
        <strain evidence="1 2">MCA 2952</strain>
    </source>
</reference>
<dbReference type="AlphaFoldDB" id="A0A0W0GB55"/>
<accession>A0A0W0GB55</accession>
<protein>
    <recommendedName>
        <fullName evidence="3">F-box domain-containing protein</fullName>
    </recommendedName>
</protein>
<evidence type="ECO:0000313" key="2">
    <source>
        <dbReference type="Proteomes" id="UP000054988"/>
    </source>
</evidence>
<proteinExistence type="predicted"/>
<dbReference type="EMBL" id="LATX01000607">
    <property type="protein sequence ID" value="KTB45801.1"/>
    <property type="molecule type" value="Genomic_DNA"/>
</dbReference>